<accession>A0A0D8HKH4</accession>
<dbReference type="GO" id="GO:0004222">
    <property type="term" value="F:metalloendopeptidase activity"/>
    <property type="evidence" value="ECO:0007669"/>
    <property type="project" value="InterPro"/>
</dbReference>
<organism evidence="6 7">
    <name type="scientific">Acidithrix ferrooxidans</name>
    <dbReference type="NCBI Taxonomy" id="1280514"/>
    <lineage>
        <taxon>Bacteria</taxon>
        <taxon>Bacillati</taxon>
        <taxon>Actinomycetota</taxon>
        <taxon>Acidimicrobiia</taxon>
        <taxon>Acidimicrobiales</taxon>
        <taxon>Acidimicrobiaceae</taxon>
        <taxon>Acidithrix</taxon>
    </lineage>
</organism>
<gene>
    <name evidence="6" type="ORF">AXFE_08390</name>
</gene>
<evidence type="ECO:0000256" key="3">
    <source>
        <dbReference type="ARBA" id="ARBA00022801"/>
    </source>
</evidence>
<keyword evidence="3" id="KW-0378">Hydrolase</keyword>
<dbReference type="InterPro" id="IPR011045">
    <property type="entry name" value="N2O_reductase_N"/>
</dbReference>
<dbReference type="InterPro" id="IPR006026">
    <property type="entry name" value="Peptidase_Metallo"/>
</dbReference>
<evidence type="ECO:0000313" key="7">
    <source>
        <dbReference type="Proteomes" id="UP000032360"/>
    </source>
</evidence>
<evidence type="ECO:0000256" key="2">
    <source>
        <dbReference type="ARBA" id="ARBA00022723"/>
    </source>
</evidence>
<dbReference type="InterPro" id="IPR024079">
    <property type="entry name" value="MetalloPept_cat_dom_sf"/>
</dbReference>
<sequence length="358" mass="36876">MAATPDGKGYWLVASDGGIFTYGDAAFYGSAGAIPLNKPIVGMAATPDGKGYWLVASDGGIFTYGDAAFWGSEGGQGISDVVSIAPSGSNGYLLSGQDGEGYTFNKNTPLPTPLPVAPSNSQSAINPSGQSLVSSTGLTWNSQGVSSDSGVHFSSASPPIGQSAPAAGTFGFLETQPGSSLPVRYNPCVPIHYVVNTSEAPSWGLSLIKSAFAELHDATGITFVFDGTTATFPSSTYPGWQNGTPSPMLVAWEHNGQTNYLPAGHNYVGMGGSSFTYSSSAGQYEYITGQAAISSSYNLSQGQTINLALHELGHVIGLGHTSQNSQIMYPYNQSNPTTYQSGDLAGLARLGLAAGCLD</sequence>
<keyword evidence="7" id="KW-1185">Reference proteome</keyword>
<dbReference type="SMART" id="SM00235">
    <property type="entry name" value="ZnMc"/>
    <property type="match status" value="1"/>
</dbReference>
<keyword evidence="4" id="KW-0862">Zinc</keyword>
<dbReference type="InterPro" id="IPR001818">
    <property type="entry name" value="Pept_M10_metallopeptidase"/>
</dbReference>
<evidence type="ECO:0000256" key="4">
    <source>
        <dbReference type="ARBA" id="ARBA00022833"/>
    </source>
</evidence>
<evidence type="ECO:0000256" key="1">
    <source>
        <dbReference type="ARBA" id="ARBA00022670"/>
    </source>
</evidence>
<protein>
    <submittedName>
        <fullName evidence="6">Matrixin</fullName>
    </submittedName>
</protein>
<keyword evidence="2" id="KW-0479">Metal-binding</keyword>
<name>A0A0D8HKH4_9ACTN</name>
<reference evidence="6 7" key="1">
    <citation type="submission" date="2015-01" db="EMBL/GenBank/DDBJ databases">
        <title>Draft genome of the acidophilic iron oxidizer Acidithrix ferrooxidans strain Py-F3.</title>
        <authorList>
            <person name="Poehlein A."/>
            <person name="Eisen S."/>
            <person name="Schloemann M."/>
            <person name="Johnson B.D."/>
            <person name="Daniel R."/>
            <person name="Muehling M."/>
        </authorList>
    </citation>
    <scope>NUCLEOTIDE SEQUENCE [LARGE SCALE GENOMIC DNA]</scope>
    <source>
        <strain evidence="6 7">Py-F3</strain>
    </source>
</reference>
<dbReference type="Gene3D" id="3.40.390.10">
    <property type="entry name" value="Collagenase (Catalytic Domain)"/>
    <property type="match status" value="1"/>
</dbReference>
<proteinExistence type="predicted"/>
<dbReference type="AlphaFoldDB" id="A0A0D8HKH4"/>
<dbReference type="GO" id="GO:0006508">
    <property type="term" value="P:proteolysis"/>
    <property type="evidence" value="ECO:0007669"/>
    <property type="project" value="UniProtKB-KW"/>
</dbReference>
<dbReference type="GO" id="GO:0031012">
    <property type="term" value="C:extracellular matrix"/>
    <property type="evidence" value="ECO:0007669"/>
    <property type="project" value="InterPro"/>
</dbReference>
<keyword evidence="1" id="KW-0645">Protease</keyword>
<dbReference type="PRINTS" id="PR00138">
    <property type="entry name" value="MATRIXIN"/>
</dbReference>
<dbReference type="SUPFAM" id="SSF50974">
    <property type="entry name" value="Nitrous oxide reductase, N-terminal domain"/>
    <property type="match status" value="1"/>
</dbReference>
<feature type="domain" description="Peptidase metallopeptidase" evidence="5">
    <location>
        <begin position="181"/>
        <end position="353"/>
    </location>
</feature>
<dbReference type="EMBL" id="JXYS01000020">
    <property type="protein sequence ID" value="KJF18272.1"/>
    <property type="molecule type" value="Genomic_DNA"/>
</dbReference>
<dbReference type="Proteomes" id="UP000032360">
    <property type="component" value="Unassembled WGS sequence"/>
</dbReference>
<dbReference type="GO" id="GO:0008270">
    <property type="term" value="F:zinc ion binding"/>
    <property type="evidence" value="ECO:0007669"/>
    <property type="project" value="InterPro"/>
</dbReference>
<dbReference type="InterPro" id="IPR021190">
    <property type="entry name" value="Pept_M10A"/>
</dbReference>
<dbReference type="SUPFAM" id="SSF55486">
    <property type="entry name" value="Metalloproteases ('zincins'), catalytic domain"/>
    <property type="match status" value="1"/>
</dbReference>
<dbReference type="Pfam" id="PF00413">
    <property type="entry name" value="Peptidase_M10"/>
    <property type="match status" value="1"/>
</dbReference>
<dbReference type="STRING" id="1280514.AXFE_08390"/>
<evidence type="ECO:0000259" key="5">
    <source>
        <dbReference type="SMART" id="SM00235"/>
    </source>
</evidence>
<evidence type="ECO:0000313" key="6">
    <source>
        <dbReference type="EMBL" id="KJF18272.1"/>
    </source>
</evidence>
<comment type="caution">
    <text evidence="6">The sequence shown here is derived from an EMBL/GenBank/DDBJ whole genome shotgun (WGS) entry which is preliminary data.</text>
</comment>